<comment type="caution">
    <text evidence="2">The sequence shown here is derived from an EMBL/GenBank/DDBJ whole genome shotgun (WGS) entry which is preliminary data.</text>
</comment>
<keyword evidence="3" id="KW-1185">Reference proteome</keyword>
<dbReference type="OrthoDB" id="10320711at2759"/>
<evidence type="ECO:0000256" key="1">
    <source>
        <dbReference type="SAM" id="SignalP"/>
    </source>
</evidence>
<feature type="signal peptide" evidence="1">
    <location>
        <begin position="1"/>
        <end position="18"/>
    </location>
</feature>
<evidence type="ECO:0000313" key="2">
    <source>
        <dbReference type="EMBL" id="KAJ6644151.1"/>
    </source>
</evidence>
<protein>
    <submittedName>
        <fullName evidence="2">Uncharacterized protein</fullName>
    </submittedName>
</protein>
<dbReference type="AlphaFoldDB" id="A0A9Q0N753"/>
<name>A0A9Q0N753_9DIPT</name>
<sequence length="285" mass="31771">MFNSKLFAIVLLLGSVTAFVPFEDGMQYEFRFKSKLNLSPIFLTGQSVNATLLVRNFGTDGSSLVVRIKDSEAEGKNVNSETKGVVEGVFGVKRNRTGTITHIISKSNSAKEVLTKKNIVGMLSDDFSFFDNYVRHASSRKRQQRVELSLGPCDSDISAEIDENNGLINVLAQSQLGKCDVNQLTMKVGQLLLQGTTKPIARTGDDSNIGMSVMYDIKTKQMLEVNKFTFLNLEVLGIEVQARHNMILEYVGKHPVTSETNFGTPYFAFSNDDIDEFVREQEEKE</sequence>
<keyword evidence="1" id="KW-0732">Signal</keyword>
<dbReference type="EMBL" id="WJQU01000002">
    <property type="protein sequence ID" value="KAJ6644151.1"/>
    <property type="molecule type" value="Genomic_DNA"/>
</dbReference>
<reference evidence="2" key="1">
    <citation type="submission" date="2022-07" db="EMBL/GenBank/DDBJ databases">
        <authorList>
            <person name="Trinca V."/>
            <person name="Uliana J.V.C."/>
            <person name="Torres T.T."/>
            <person name="Ward R.J."/>
            <person name="Monesi N."/>
        </authorList>
    </citation>
    <scope>NUCLEOTIDE SEQUENCE</scope>
    <source>
        <strain evidence="2">HSMRA1968</strain>
        <tissue evidence="2">Whole embryos</tissue>
    </source>
</reference>
<organism evidence="2 3">
    <name type="scientific">Pseudolycoriella hygida</name>
    <dbReference type="NCBI Taxonomy" id="35572"/>
    <lineage>
        <taxon>Eukaryota</taxon>
        <taxon>Metazoa</taxon>
        <taxon>Ecdysozoa</taxon>
        <taxon>Arthropoda</taxon>
        <taxon>Hexapoda</taxon>
        <taxon>Insecta</taxon>
        <taxon>Pterygota</taxon>
        <taxon>Neoptera</taxon>
        <taxon>Endopterygota</taxon>
        <taxon>Diptera</taxon>
        <taxon>Nematocera</taxon>
        <taxon>Sciaroidea</taxon>
        <taxon>Sciaridae</taxon>
        <taxon>Pseudolycoriella</taxon>
    </lineage>
</organism>
<dbReference type="Proteomes" id="UP001151699">
    <property type="component" value="Chromosome B"/>
</dbReference>
<accession>A0A9Q0N753</accession>
<evidence type="ECO:0000313" key="3">
    <source>
        <dbReference type="Proteomes" id="UP001151699"/>
    </source>
</evidence>
<proteinExistence type="predicted"/>
<feature type="chain" id="PRO_5040509650" evidence="1">
    <location>
        <begin position="19"/>
        <end position="285"/>
    </location>
</feature>
<gene>
    <name evidence="2" type="ORF">Bhyg_09117</name>
</gene>